<keyword evidence="11 12" id="KW-0472">Membrane</keyword>
<keyword evidence="7" id="KW-0067">ATP-binding</keyword>
<accession>A0A929F966</accession>
<dbReference type="InterPro" id="IPR008250">
    <property type="entry name" value="ATPase_P-typ_transduc_dom_A_sf"/>
</dbReference>
<feature type="transmembrane region" description="Helical" evidence="12">
    <location>
        <begin position="791"/>
        <end position="808"/>
    </location>
</feature>
<dbReference type="Pfam" id="PF00122">
    <property type="entry name" value="E1-E2_ATPase"/>
    <property type="match status" value="1"/>
</dbReference>
<dbReference type="AlphaFoldDB" id="A0A929F966"/>
<sequence length="896" mass="97071">MKIAMQSFRSQPWHARASETVFDILQSSSHGLTQSEAQWRLQQVGANHLPRQSGPSHWQLLLRQFRSPLIYILGIAALVSVAIGDLKDAGFIVAVLILNAAIGGYQEWRAEQSSRALQQLLKIRAAVMRDGEVCEIDADDVVPGDVVWLESGNRIPADIRLIHTHNLEVDESLLTGESLTVLKHSRWIGEESTPLADHLNMVYAGSMVVRGRGRGIVVATGAATAVGQLALDMMTTTVGKPPLLKRMEQFSQVVALSVVIAAVGIAWLGILKHGYNLIEMFLFSIALAVSAIPEGLPVALTVALSVTTRRMARRGVIVRRLPAVEGLGSCTLIASDKTGTLTCNELTVRQIYLPNGEGFEVTGEGFTPVGQVLFQGQIITPDHVALDRIARAGVLCNEADLHHSDGQWTWRGDPTDIALLTMAHKLGWSREPTLNLYPQVNEIPFEPEHQFAATYHVIENEVHVLVKGAPERLRTMCEVSSGPSPWDCSHQMAKQGYRVLALAEGVAPSSLDSTQVPPEPSKLKLLGFVGMIDPLRPGVKDAIASCHAAGIAVWMITGDHPATALAIAQDLNLATTASQVVTGQALANHSDMQQLIQTTCVFARIAPHQKLQLVNAARASGHFVAVTGDGINDAPALRAANIGIAMGKAGTDVAREAAELVISNDNFTTIVTGIEEGRIAYDNIRKVIYLLVSTGAAEIILLSLAVATGLPLPLLPVQLLWLNLVTNGIQDVALAFEPGENATLHRRPRSPREPIFNRLMIERTLLGAMVMGVVGFVTYNWMLAAGQPVPVARNTLLLLMVLFEIVHIGNCRSESKSVFQLSPLRSPILLMGTTIAFLVHVLAMYMPLGQSLLAIESVSLETWGILILLSLSVLVPIELHKLSRFQGSKDRKRAFH</sequence>
<dbReference type="SUPFAM" id="SSF56784">
    <property type="entry name" value="HAD-like"/>
    <property type="match status" value="1"/>
</dbReference>
<comment type="caution">
    <text evidence="14">The sequence shown here is derived from an EMBL/GenBank/DDBJ whole genome shotgun (WGS) entry which is preliminary data.</text>
</comment>
<proteinExistence type="inferred from homology"/>
<dbReference type="GO" id="GO:1902600">
    <property type="term" value="P:proton transmembrane transport"/>
    <property type="evidence" value="ECO:0007669"/>
    <property type="project" value="TreeGrafter"/>
</dbReference>
<dbReference type="GO" id="GO:0005886">
    <property type="term" value="C:plasma membrane"/>
    <property type="evidence" value="ECO:0007669"/>
    <property type="project" value="UniProtKB-SubCell"/>
</dbReference>
<dbReference type="SUPFAM" id="SSF81660">
    <property type="entry name" value="Metal cation-transporting ATPase, ATP-binding domain N"/>
    <property type="match status" value="1"/>
</dbReference>
<dbReference type="InterPro" id="IPR050510">
    <property type="entry name" value="Cation_transp_ATPase_P-type"/>
</dbReference>
<reference evidence="14" key="1">
    <citation type="submission" date="2020-10" db="EMBL/GenBank/DDBJ databases">
        <authorList>
            <person name="Castelo-Branco R."/>
            <person name="Eusebio N."/>
            <person name="Adriana R."/>
            <person name="Vieira A."/>
            <person name="Brugerolle De Fraissinette N."/>
            <person name="Rezende De Castro R."/>
            <person name="Schneider M.P."/>
            <person name="Vasconcelos V."/>
            <person name="Leao P.N."/>
        </authorList>
    </citation>
    <scope>NUCLEOTIDE SEQUENCE</scope>
    <source>
        <strain evidence="14">LEGE 11479</strain>
    </source>
</reference>
<evidence type="ECO:0000256" key="3">
    <source>
        <dbReference type="ARBA" id="ARBA00022475"/>
    </source>
</evidence>
<name>A0A929F966_LEPEC</name>
<dbReference type="GO" id="GO:0005524">
    <property type="term" value="F:ATP binding"/>
    <property type="evidence" value="ECO:0007669"/>
    <property type="project" value="UniProtKB-KW"/>
</dbReference>
<dbReference type="InterPro" id="IPR044492">
    <property type="entry name" value="P_typ_ATPase_HD_dom"/>
</dbReference>
<feature type="transmembrane region" description="Helical" evidence="12">
    <location>
        <begin position="89"/>
        <end position="105"/>
    </location>
</feature>
<dbReference type="SFLD" id="SFLDG00002">
    <property type="entry name" value="C1.7:_P-type_atpase_like"/>
    <property type="match status" value="1"/>
</dbReference>
<keyword evidence="8" id="KW-0460">Magnesium</keyword>
<feature type="transmembrane region" description="Helical" evidence="12">
    <location>
        <begin position="687"/>
        <end position="707"/>
    </location>
</feature>
<dbReference type="PRINTS" id="PR00119">
    <property type="entry name" value="CATATPASE"/>
</dbReference>
<dbReference type="Pfam" id="PF13246">
    <property type="entry name" value="Cation_ATPase"/>
    <property type="match status" value="1"/>
</dbReference>
<dbReference type="NCBIfam" id="TIGR01494">
    <property type="entry name" value="ATPase_P-type"/>
    <property type="match status" value="4"/>
</dbReference>
<dbReference type="PANTHER" id="PTHR43294:SF21">
    <property type="entry name" value="CATION TRANSPORTING ATPASE"/>
    <property type="match status" value="1"/>
</dbReference>
<evidence type="ECO:0000256" key="6">
    <source>
        <dbReference type="ARBA" id="ARBA00022741"/>
    </source>
</evidence>
<comment type="subcellular location">
    <subcellularLocation>
        <location evidence="1">Cell membrane</location>
        <topology evidence="1">Multi-pass membrane protein</topology>
    </subcellularLocation>
</comment>
<dbReference type="Pfam" id="PF00690">
    <property type="entry name" value="Cation_ATPase_N"/>
    <property type="match status" value="1"/>
</dbReference>
<feature type="transmembrane region" description="Helical" evidence="12">
    <location>
        <begin position="860"/>
        <end position="879"/>
    </location>
</feature>
<evidence type="ECO:0000313" key="15">
    <source>
        <dbReference type="Proteomes" id="UP000615026"/>
    </source>
</evidence>
<dbReference type="PROSITE" id="PS00154">
    <property type="entry name" value="ATPASE_E1_E2"/>
    <property type="match status" value="1"/>
</dbReference>
<evidence type="ECO:0000259" key="13">
    <source>
        <dbReference type="SMART" id="SM00831"/>
    </source>
</evidence>
<dbReference type="SUPFAM" id="SSF81665">
    <property type="entry name" value="Calcium ATPase, transmembrane domain M"/>
    <property type="match status" value="1"/>
</dbReference>
<dbReference type="SUPFAM" id="SSF81653">
    <property type="entry name" value="Calcium ATPase, transduction domain A"/>
    <property type="match status" value="1"/>
</dbReference>
<feature type="transmembrane region" description="Helical" evidence="12">
    <location>
        <begin position="760"/>
        <end position="779"/>
    </location>
</feature>
<evidence type="ECO:0000256" key="9">
    <source>
        <dbReference type="ARBA" id="ARBA00022967"/>
    </source>
</evidence>
<organism evidence="14 15">
    <name type="scientific">Leptolyngbya cf. ectocarpi LEGE 11479</name>
    <dbReference type="NCBI Taxonomy" id="1828722"/>
    <lineage>
        <taxon>Bacteria</taxon>
        <taxon>Bacillati</taxon>
        <taxon>Cyanobacteriota</taxon>
        <taxon>Cyanophyceae</taxon>
        <taxon>Leptolyngbyales</taxon>
        <taxon>Leptolyngbyaceae</taxon>
        <taxon>Leptolyngbya group</taxon>
        <taxon>Leptolyngbya</taxon>
    </lineage>
</organism>
<evidence type="ECO:0000256" key="5">
    <source>
        <dbReference type="ARBA" id="ARBA00022692"/>
    </source>
</evidence>
<dbReference type="PANTHER" id="PTHR43294">
    <property type="entry name" value="SODIUM/POTASSIUM-TRANSPORTING ATPASE SUBUNIT ALPHA"/>
    <property type="match status" value="1"/>
</dbReference>
<dbReference type="InterPro" id="IPR036412">
    <property type="entry name" value="HAD-like_sf"/>
</dbReference>
<dbReference type="FunFam" id="2.70.150.10:FF:000160">
    <property type="entry name" value="Sarcoplasmic/endoplasmic reticulum calcium ATPase 1"/>
    <property type="match status" value="1"/>
</dbReference>
<dbReference type="Gene3D" id="2.70.150.10">
    <property type="entry name" value="Calcium-transporting ATPase, cytoplasmic transduction domain A"/>
    <property type="match status" value="1"/>
</dbReference>
<dbReference type="GO" id="GO:0036376">
    <property type="term" value="P:sodium ion export across plasma membrane"/>
    <property type="evidence" value="ECO:0007669"/>
    <property type="project" value="TreeGrafter"/>
</dbReference>
<dbReference type="Gene3D" id="3.40.1110.10">
    <property type="entry name" value="Calcium-transporting ATPase, cytoplasmic domain N"/>
    <property type="match status" value="1"/>
</dbReference>
<dbReference type="InterPro" id="IPR004014">
    <property type="entry name" value="ATPase_P-typ_cation-transptr_N"/>
</dbReference>
<dbReference type="PRINTS" id="PR00120">
    <property type="entry name" value="HATPASE"/>
</dbReference>
<dbReference type="SMART" id="SM00831">
    <property type="entry name" value="Cation_ATPase_N"/>
    <property type="match status" value="1"/>
</dbReference>
<evidence type="ECO:0000256" key="8">
    <source>
        <dbReference type="ARBA" id="ARBA00022842"/>
    </source>
</evidence>
<dbReference type="Gene3D" id="1.20.1110.10">
    <property type="entry name" value="Calcium-transporting ATPase, transmembrane domain"/>
    <property type="match status" value="1"/>
</dbReference>
<feature type="transmembrane region" description="Helical" evidence="12">
    <location>
        <begin position="828"/>
        <end position="848"/>
    </location>
</feature>
<keyword evidence="5 12" id="KW-0812">Transmembrane</keyword>
<feature type="transmembrane region" description="Helical" evidence="12">
    <location>
        <begin position="250"/>
        <end position="270"/>
    </location>
</feature>
<evidence type="ECO:0000256" key="2">
    <source>
        <dbReference type="ARBA" id="ARBA00005675"/>
    </source>
</evidence>
<dbReference type="InterPro" id="IPR006068">
    <property type="entry name" value="ATPase_P-typ_cation-transptr_C"/>
</dbReference>
<dbReference type="GO" id="GO:1990573">
    <property type="term" value="P:potassium ion import across plasma membrane"/>
    <property type="evidence" value="ECO:0007669"/>
    <property type="project" value="TreeGrafter"/>
</dbReference>
<evidence type="ECO:0000313" key="14">
    <source>
        <dbReference type="EMBL" id="MBE9067404.1"/>
    </source>
</evidence>
<comment type="similarity">
    <text evidence="2">Belongs to the cation transport ATPase (P-type) (TC 3.A.3) family. Type IIA subfamily.</text>
</comment>
<evidence type="ECO:0000256" key="11">
    <source>
        <dbReference type="ARBA" id="ARBA00023136"/>
    </source>
</evidence>
<dbReference type="SFLD" id="SFLDS00003">
    <property type="entry name" value="Haloacid_Dehalogenase"/>
    <property type="match status" value="1"/>
</dbReference>
<dbReference type="InterPro" id="IPR018303">
    <property type="entry name" value="ATPase_P-typ_P_site"/>
</dbReference>
<dbReference type="EMBL" id="JADEXP010000093">
    <property type="protein sequence ID" value="MBE9067404.1"/>
    <property type="molecule type" value="Genomic_DNA"/>
</dbReference>
<gene>
    <name evidence="14" type="ORF">IQ260_12130</name>
</gene>
<dbReference type="SFLD" id="SFLDF00027">
    <property type="entry name" value="p-type_atpase"/>
    <property type="match status" value="1"/>
</dbReference>
<dbReference type="InterPro" id="IPR023298">
    <property type="entry name" value="ATPase_P-typ_TM_dom_sf"/>
</dbReference>
<keyword evidence="9" id="KW-1278">Translocase</keyword>
<dbReference type="InterPro" id="IPR001757">
    <property type="entry name" value="P_typ_ATPase"/>
</dbReference>
<evidence type="ECO:0000256" key="7">
    <source>
        <dbReference type="ARBA" id="ARBA00022840"/>
    </source>
</evidence>
<dbReference type="Pfam" id="PF00689">
    <property type="entry name" value="Cation_ATPase_C"/>
    <property type="match status" value="1"/>
</dbReference>
<dbReference type="GO" id="GO:0016887">
    <property type="term" value="F:ATP hydrolysis activity"/>
    <property type="evidence" value="ECO:0007669"/>
    <property type="project" value="InterPro"/>
</dbReference>
<keyword evidence="15" id="KW-1185">Reference proteome</keyword>
<keyword evidence="10 12" id="KW-1133">Transmembrane helix</keyword>
<dbReference type="InterPro" id="IPR059000">
    <property type="entry name" value="ATPase_P-type_domA"/>
</dbReference>
<keyword evidence="4" id="KW-0597">Phosphoprotein</keyword>
<dbReference type="InterPro" id="IPR023214">
    <property type="entry name" value="HAD_sf"/>
</dbReference>
<keyword evidence="3" id="KW-1003">Cell membrane</keyword>
<evidence type="ECO:0000256" key="1">
    <source>
        <dbReference type="ARBA" id="ARBA00004651"/>
    </source>
</evidence>
<dbReference type="GO" id="GO:0030007">
    <property type="term" value="P:intracellular potassium ion homeostasis"/>
    <property type="evidence" value="ECO:0007669"/>
    <property type="project" value="TreeGrafter"/>
</dbReference>
<feature type="transmembrane region" description="Helical" evidence="12">
    <location>
        <begin position="282"/>
        <end position="304"/>
    </location>
</feature>
<dbReference type="GO" id="GO:0005391">
    <property type="term" value="F:P-type sodium:potassium-exchanging transporter activity"/>
    <property type="evidence" value="ECO:0007669"/>
    <property type="project" value="TreeGrafter"/>
</dbReference>
<evidence type="ECO:0000256" key="10">
    <source>
        <dbReference type="ARBA" id="ARBA00022989"/>
    </source>
</evidence>
<evidence type="ECO:0000256" key="4">
    <source>
        <dbReference type="ARBA" id="ARBA00022553"/>
    </source>
</evidence>
<dbReference type="Proteomes" id="UP000615026">
    <property type="component" value="Unassembled WGS sequence"/>
</dbReference>
<dbReference type="InterPro" id="IPR023299">
    <property type="entry name" value="ATPase_P-typ_cyto_dom_N"/>
</dbReference>
<feature type="transmembrane region" description="Helical" evidence="12">
    <location>
        <begin position="719"/>
        <end position="739"/>
    </location>
</feature>
<protein>
    <submittedName>
        <fullName evidence="14">HAD-IC family P-type ATPase</fullName>
    </submittedName>
</protein>
<keyword evidence="6" id="KW-0547">Nucleotide-binding</keyword>
<dbReference type="GO" id="GO:0006883">
    <property type="term" value="P:intracellular sodium ion homeostasis"/>
    <property type="evidence" value="ECO:0007669"/>
    <property type="project" value="TreeGrafter"/>
</dbReference>
<feature type="transmembrane region" description="Helical" evidence="12">
    <location>
        <begin position="65"/>
        <end position="83"/>
    </location>
</feature>
<evidence type="ECO:0000256" key="12">
    <source>
        <dbReference type="SAM" id="Phobius"/>
    </source>
</evidence>
<dbReference type="Gene3D" id="3.40.50.1000">
    <property type="entry name" value="HAD superfamily/HAD-like"/>
    <property type="match status" value="1"/>
</dbReference>
<feature type="domain" description="Cation-transporting P-type ATPase N-terminal" evidence="13">
    <location>
        <begin position="12"/>
        <end position="85"/>
    </location>
</feature>